<feature type="transmembrane region" description="Helical" evidence="1">
    <location>
        <begin position="248"/>
        <end position="267"/>
    </location>
</feature>
<proteinExistence type="predicted"/>
<accession>A0A0F1B0T7</accession>
<gene>
    <name evidence="2" type="ORF">SS37_11675</name>
</gene>
<reference evidence="2 3" key="1">
    <citation type="submission" date="2015-03" db="EMBL/GenBank/DDBJ databases">
        <authorList>
            <person name="McCorrison J."/>
            <person name="Sanka R."/>
            <person name="Adams M."/>
            <person name="Brinkac L."/>
            <person name="Nierman W."/>
            <person name="Sutton G."/>
            <person name="Nelson K."/>
            <person name="Kiedrowski L."/>
            <person name="Guerrero D."/>
            <person name="Bonomo R."/>
        </authorList>
    </citation>
    <scope>NUCLEOTIDE SEQUENCE [LARGE SCALE GENOMIC DNA]</scope>
    <source>
        <strain evidence="2 3">35699</strain>
    </source>
</reference>
<feature type="transmembrane region" description="Helical" evidence="1">
    <location>
        <begin position="358"/>
        <end position="379"/>
    </location>
</feature>
<feature type="transmembrane region" description="Helical" evidence="1">
    <location>
        <begin position="43"/>
        <end position="62"/>
    </location>
</feature>
<evidence type="ECO:0000256" key="1">
    <source>
        <dbReference type="SAM" id="Phobius"/>
    </source>
</evidence>
<feature type="transmembrane region" description="Helical" evidence="1">
    <location>
        <begin position="146"/>
        <end position="165"/>
    </location>
</feature>
<dbReference type="AlphaFoldDB" id="A0A0F1B0T7"/>
<protein>
    <recommendedName>
        <fullName evidence="4">Polysaccharide biosynthesis protein</fullName>
    </recommendedName>
</protein>
<feature type="transmembrane region" description="Helical" evidence="1">
    <location>
        <begin position="12"/>
        <end position="31"/>
    </location>
</feature>
<evidence type="ECO:0000313" key="2">
    <source>
        <dbReference type="EMBL" id="KJN26939.1"/>
    </source>
</evidence>
<feature type="transmembrane region" description="Helical" evidence="1">
    <location>
        <begin position="171"/>
        <end position="191"/>
    </location>
</feature>
<dbReference type="Proteomes" id="UP000033352">
    <property type="component" value="Unassembled WGS sequence"/>
</dbReference>
<feature type="transmembrane region" description="Helical" evidence="1">
    <location>
        <begin position="297"/>
        <end position="316"/>
    </location>
</feature>
<dbReference type="PATRIC" id="fig|1619248.3.peg.1535"/>
<feature type="transmembrane region" description="Helical" evidence="1">
    <location>
        <begin position="328"/>
        <end position="351"/>
    </location>
</feature>
<keyword evidence="1" id="KW-0472">Membrane</keyword>
<sequence>MLMKIKVPTYLFDLSLRIAALGGKFLLMMAIARFLTVKDVGDYGLYVSIIVISLYFVGLDFYTFSTREMLDPKVKKKIAEILFNQFAFFCFSYLLLAAVWPGLLTLSAITGVGGLLFFLTITEHLSQECYRILIIKEKITLANFILFVRSGVWCYLCVPLLYFQFIKLEQIFYLWLVFSAVSVVIAAIFIAKFESISIYDFKIDIQWLKRGIKTSFLFFLGTICLRLINYFDKVIAVHYITSPNLGVYVFFFGIAAAVQAVIDVLVVTRYYPSLVKAVQANDLVETKKTFEIFKRKMFFYNYTLFAFSIPATYLMIKLTGKVEYADHFLWYILIVIATSFLNMSMPYHYVLYSKKKDISIICINAVALILFIITSFAGVELLPDSGMLAILIGLIGSNLFILMAKYNFFIKEFNGEGHHLN</sequence>
<comment type="caution">
    <text evidence="2">The sequence shown here is derived from an EMBL/GenBank/DDBJ whole genome shotgun (WGS) entry which is preliminary data.</text>
</comment>
<keyword evidence="1" id="KW-1133">Transmembrane helix</keyword>
<feature type="transmembrane region" description="Helical" evidence="1">
    <location>
        <begin position="385"/>
        <end position="404"/>
    </location>
</feature>
<organism evidence="2 3">
    <name type="scientific">Enterobacter sichuanensis</name>
    <dbReference type="NCBI Taxonomy" id="2071710"/>
    <lineage>
        <taxon>Bacteria</taxon>
        <taxon>Pseudomonadati</taxon>
        <taxon>Pseudomonadota</taxon>
        <taxon>Gammaproteobacteria</taxon>
        <taxon>Enterobacterales</taxon>
        <taxon>Enterobacteriaceae</taxon>
        <taxon>Enterobacter</taxon>
        <taxon>Enterobacter cloacae complex</taxon>
    </lineage>
</organism>
<dbReference type="EMBL" id="JZYX01000021">
    <property type="protein sequence ID" value="KJN26939.1"/>
    <property type="molecule type" value="Genomic_DNA"/>
</dbReference>
<keyword evidence="1" id="KW-0812">Transmembrane</keyword>
<feature type="transmembrane region" description="Helical" evidence="1">
    <location>
        <begin position="106"/>
        <end position="125"/>
    </location>
</feature>
<evidence type="ECO:0008006" key="4">
    <source>
        <dbReference type="Google" id="ProtNLM"/>
    </source>
</evidence>
<evidence type="ECO:0000313" key="3">
    <source>
        <dbReference type="Proteomes" id="UP000033352"/>
    </source>
</evidence>
<name>A0A0F1B0T7_9ENTR</name>
<feature type="transmembrane region" description="Helical" evidence="1">
    <location>
        <begin position="211"/>
        <end position="228"/>
    </location>
</feature>